<evidence type="ECO:0000256" key="3">
    <source>
        <dbReference type="ARBA" id="ARBA00023237"/>
    </source>
</evidence>
<organism evidence="7 8">
    <name type="scientific">Thioflavicoccus mobilis 8321</name>
    <dbReference type="NCBI Taxonomy" id="765912"/>
    <lineage>
        <taxon>Bacteria</taxon>
        <taxon>Pseudomonadati</taxon>
        <taxon>Pseudomonadota</taxon>
        <taxon>Gammaproteobacteria</taxon>
        <taxon>Chromatiales</taxon>
        <taxon>Chromatiaceae</taxon>
        <taxon>Thioflavicoccus</taxon>
    </lineage>
</organism>
<accession>L0H0P4</accession>
<keyword evidence="3" id="KW-0998">Cell outer membrane</keyword>
<dbReference type="RefSeq" id="WP_015281763.1">
    <property type="nucleotide sequence ID" value="NC_019940.1"/>
</dbReference>
<evidence type="ECO:0000256" key="4">
    <source>
        <dbReference type="PROSITE-ProRule" id="PRU00473"/>
    </source>
</evidence>
<gene>
    <name evidence="7" type="ORF">Thimo_2940</name>
</gene>
<feature type="domain" description="OmpA-like" evidence="6">
    <location>
        <begin position="239"/>
        <end position="354"/>
    </location>
</feature>
<dbReference type="InterPro" id="IPR036737">
    <property type="entry name" value="OmpA-like_sf"/>
</dbReference>
<feature type="signal peptide" evidence="5">
    <location>
        <begin position="1"/>
        <end position="20"/>
    </location>
</feature>
<dbReference type="PROSITE" id="PS51123">
    <property type="entry name" value="OMPA_2"/>
    <property type="match status" value="1"/>
</dbReference>
<sequence>MSSRILFAVCMLLLSSTAVADATVPTEDIPGARDTDVVGRLAGSFIVAYSHMDYDEVSLPLTPLEEVEGARDEKNNRVYRPLESIDLEGSRTHLVYVLPDGASPLQVVRNYENMLTGVGGDVRFECKREECGGASDRSSGGGGGQQSMAMFLWPESRIKQGHFTNGHCAQTERIADQRYALIELPERRGFVSVLAYVLRNDSYCKALNGRVVAVVDVVEEAAMGDSMVTIDAREMARSIAETGSVALYGIYFDFGKASLRPESAATLENIARLLNDSPGLRVLVVGHTDSVGSFQSNQTLSERRAAAVVDALTSEYRIDRARLRPVGVSYAAPKASNSTDEGRALNRRVELVED</sequence>
<dbReference type="PANTHER" id="PTHR30329">
    <property type="entry name" value="STATOR ELEMENT OF FLAGELLAR MOTOR COMPLEX"/>
    <property type="match status" value="1"/>
</dbReference>
<dbReference type="Pfam" id="PF00691">
    <property type="entry name" value="OmpA"/>
    <property type="match status" value="1"/>
</dbReference>
<reference evidence="7 8" key="1">
    <citation type="submission" date="2011-09" db="EMBL/GenBank/DDBJ databases">
        <title>Complete sequence of chromosome of Thioflavicoccus mobilis 8321.</title>
        <authorList>
            <consortium name="US DOE Joint Genome Institute"/>
            <person name="Lucas S."/>
            <person name="Han J."/>
            <person name="Lapidus A."/>
            <person name="Cheng J.-F."/>
            <person name="Goodwin L."/>
            <person name="Pitluck S."/>
            <person name="Peters L."/>
            <person name="Ovchinnikova G."/>
            <person name="Lu M."/>
            <person name="Detter J.C."/>
            <person name="Han C."/>
            <person name="Tapia R."/>
            <person name="Land M."/>
            <person name="Hauser L."/>
            <person name="Kyrpides N."/>
            <person name="Ivanova N."/>
            <person name="Pagani I."/>
            <person name="Vogl K."/>
            <person name="Liu Z."/>
            <person name="Imhoff J."/>
            <person name="Thiel V."/>
            <person name="Frigaard N.-U."/>
            <person name="Bryant D."/>
            <person name="Woyke T."/>
        </authorList>
    </citation>
    <scope>NUCLEOTIDE SEQUENCE [LARGE SCALE GENOMIC DNA]</scope>
    <source>
        <strain evidence="7 8">8321</strain>
    </source>
</reference>
<dbReference type="STRING" id="765912.Thimo_2940"/>
<keyword evidence="2 4" id="KW-0472">Membrane</keyword>
<keyword evidence="5" id="KW-0732">Signal</keyword>
<dbReference type="InterPro" id="IPR006664">
    <property type="entry name" value="OMP_bac"/>
</dbReference>
<name>L0H0P4_9GAMM</name>
<dbReference type="OrthoDB" id="9792021at2"/>
<dbReference type="CDD" id="cd07185">
    <property type="entry name" value="OmpA_C-like"/>
    <property type="match status" value="1"/>
</dbReference>
<dbReference type="eggNOG" id="COG2885">
    <property type="taxonomic scope" value="Bacteria"/>
</dbReference>
<dbReference type="InterPro" id="IPR050330">
    <property type="entry name" value="Bact_OuterMem_StrucFunc"/>
</dbReference>
<dbReference type="Gene3D" id="3.30.1330.60">
    <property type="entry name" value="OmpA-like domain"/>
    <property type="match status" value="1"/>
</dbReference>
<dbReference type="HOGENOM" id="CLU_055761_0_0_6"/>
<dbReference type="KEGG" id="tmb:Thimo_2940"/>
<protein>
    <submittedName>
        <fullName evidence="7">Outer membrane protein/peptidoglycan-associated (Lipo)protein</fullName>
    </submittedName>
</protein>
<dbReference type="AlphaFoldDB" id="L0H0P4"/>
<evidence type="ECO:0000313" key="7">
    <source>
        <dbReference type="EMBL" id="AGA91632.1"/>
    </source>
</evidence>
<dbReference type="GO" id="GO:0009279">
    <property type="term" value="C:cell outer membrane"/>
    <property type="evidence" value="ECO:0007669"/>
    <property type="project" value="UniProtKB-SubCell"/>
</dbReference>
<comment type="subcellular location">
    <subcellularLocation>
        <location evidence="1">Cell outer membrane</location>
    </subcellularLocation>
</comment>
<evidence type="ECO:0000313" key="8">
    <source>
        <dbReference type="Proteomes" id="UP000010816"/>
    </source>
</evidence>
<evidence type="ECO:0000256" key="5">
    <source>
        <dbReference type="SAM" id="SignalP"/>
    </source>
</evidence>
<dbReference type="Proteomes" id="UP000010816">
    <property type="component" value="Chromosome"/>
</dbReference>
<feature type="chain" id="PRO_5003943245" evidence="5">
    <location>
        <begin position="21"/>
        <end position="354"/>
    </location>
</feature>
<dbReference type="InterPro" id="IPR006665">
    <property type="entry name" value="OmpA-like"/>
</dbReference>
<evidence type="ECO:0000259" key="6">
    <source>
        <dbReference type="PROSITE" id="PS51123"/>
    </source>
</evidence>
<dbReference type="PANTHER" id="PTHR30329:SF21">
    <property type="entry name" value="LIPOPROTEIN YIAD-RELATED"/>
    <property type="match status" value="1"/>
</dbReference>
<dbReference type="SUPFAM" id="SSF103088">
    <property type="entry name" value="OmpA-like"/>
    <property type="match status" value="1"/>
</dbReference>
<proteinExistence type="predicted"/>
<dbReference type="PRINTS" id="PR01021">
    <property type="entry name" value="OMPADOMAIN"/>
</dbReference>
<evidence type="ECO:0000256" key="1">
    <source>
        <dbReference type="ARBA" id="ARBA00004442"/>
    </source>
</evidence>
<dbReference type="EMBL" id="CP003051">
    <property type="protein sequence ID" value="AGA91632.1"/>
    <property type="molecule type" value="Genomic_DNA"/>
</dbReference>
<keyword evidence="8" id="KW-1185">Reference proteome</keyword>
<evidence type="ECO:0000256" key="2">
    <source>
        <dbReference type="ARBA" id="ARBA00023136"/>
    </source>
</evidence>